<sequence>MAHVTAHGFPAPAVFAADGTDLVMERLHGPVLLDAVAAGDHDARDAGRVLADLHTRLHALPSRTGTADERVLHLDLHPANVVLTPRGPVLIDWTNATDGPPDLDVALTAVILAQVAVAPGHEYAGVAGAMLTAFLDATGGQALAMLDDAVSRRATDRSLTAAEAGLLGDEAALITSSAR</sequence>
<dbReference type="GO" id="GO:0016740">
    <property type="term" value="F:transferase activity"/>
    <property type="evidence" value="ECO:0007669"/>
    <property type="project" value="UniProtKB-KW"/>
</dbReference>
<evidence type="ECO:0000259" key="1">
    <source>
        <dbReference type="Pfam" id="PF01636"/>
    </source>
</evidence>
<dbReference type="AlphaFoldDB" id="A0A561SIK0"/>
<dbReference type="EMBL" id="VIWU01000001">
    <property type="protein sequence ID" value="TWF74701.1"/>
    <property type="molecule type" value="Genomic_DNA"/>
</dbReference>
<dbReference type="SUPFAM" id="SSF56112">
    <property type="entry name" value="Protein kinase-like (PK-like)"/>
    <property type="match status" value="1"/>
</dbReference>
<gene>
    <name evidence="2" type="ORF">FHX44_11583</name>
</gene>
<evidence type="ECO:0000313" key="2">
    <source>
        <dbReference type="EMBL" id="TWF74701.1"/>
    </source>
</evidence>
<evidence type="ECO:0000313" key="3">
    <source>
        <dbReference type="Proteomes" id="UP000321261"/>
    </source>
</evidence>
<feature type="domain" description="Aminoglycoside phosphotransferase" evidence="1">
    <location>
        <begin position="62"/>
        <end position="109"/>
    </location>
</feature>
<protein>
    <submittedName>
        <fullName evidence="2">Phosphotransferase family enzyme</fullName>
    </submittedName>
</protein>
<comment type="caution">
    <text evidence="2">The sequence shown here is derived from an EMBL/GenBank/DDBJ whole genome shotgun (WGS) entry which is preliminary data.</text>
</comment>
<dbReference type="Proteomes" id="UP000321261">
    <property type="component" value="Unassembled WGS sequence"/>
</dbReference>
<dbReference type="InterPro" id="IPR002575">
    <property type="entry name" value="Aminoglycoside_PTrfase"/>
</dbReference>
<dbReference type="Pfam" id="PF01636">
    <property type="entry name" value="APH"/>
    <property type="match status" value="1"/>
</dbReference>
<name>A0A561SIK0_9PSEU</name>
<keyword evidence="3" id="KW-1185">Reference proteome</keyword>
<reference evidence="2 3" key="1">
    <citation type="submission" date="2019-06" db="EMBL/GenBank/DDBJ databases">
        <title>Sequencing the genomes of 1000 actinobacteria strains.</title>
        <authorList>
            <person name="Klenk H.-P."/>
        </authorList>
    </citation>
    <scope>NUCLEOTIDE SEQUENCE [LARGE SCALE GENOMIC DNA]</scope>
    <source>
        <strain evidence="2 3">DSM 45671</strain>
    </source>
</reference>
<organism evidence="2 3">
    <name type="scientific">Pseudonocardia hierapolitana</name>
    <dbReference type="NCBI Taxonomy" id="1128676"/>
    <lineage>
        <taxon>Bacteria</taxon>
        <taxon>Bacillati</taxon>
        <taxon>Actinomycetota</taxon>
        <taxon>Actinomycetes</taxon>
        <taxon>Pseudonocardiales</taxon>
        <taxon>Pseudonocardiaceae</taxon>
        <taxon>Pseudonocardia</taxon>
    </lineage>
</organism>
<dbReference type="Gene3D" id="3.90.1200.10">
    <property type="match status" value="1"/>
</dbReference>
<proteinExistence type="predicted"/>
<dbReference type="InterPro" id="IPR011009">
    <property type="entry name" value="Kinase-like_dom_sf"/>
</dbReference>
<accession>A0A561SIK0</accession>
<keyword evidence="2" id="KW-0808">Transferase</keyword>